<dbReference type="PIRSF" id="PIRSF006806">
    <property type="entry name" value="FTHF_cligase"/>
    <property type="match status" value="1"/>
</dbReference>
<reference evidence="8 9" key="1">
    <citation type="journal article" date="2018" name="Sci. Rep.">
        <title>Genome sequence of the cauliflower mushroom Sparassis crispa (Hanabiratake) and its association with beneficial usage.</title>
        <authorList>
            <person name="Kiyama R."/>
            <person name="Furutani Y."/>
            <person name="Kawaguchi K."/>
            <person name="Nakanishi T."/>
        </authorList>
    </citation>
    <scope>NUCLEOTIDE SEQUENCE [LARGE SCALE GENOMIC DNA]</scope>
</reference>
<dbReference type="FunCoup" id="A0A401GNI9">
    <property type="interactions" value="184"/>
</dbReference>
<dbReference type="GO" id="GO:0005524">
    <property type="term" value="F:ATP binding"/>
    <property type="evidence" value="ECO:0007669"/>
    <property type="project" value="UniProtKB-KW"/>
</dbReference>
<dbReference type="Pfam" id="PF01812">
    <property type="entry name" value="5-FTHF_cyc-lig"/>
    <property type="match status" value="1"/>
</dbReference>
<evidence type="ECO:0000256" key="5">
    <source>
        <dbReference type="ARBA" id="ARBA00038966"/>
    </source>
</evidence>
<dbReference type="InterPro" id="IPR024185">
    <property type="entry name" value="FTHF_cligase-like_sf"/>
</dbReference>
<dbReference type="GeneID" id="38780702"/>
<dbReference type="PANTHER" id="PTHR23407">
    <property type="entry name" value="ATPASE INHIBITOR/5-FORMYLTETRAHYDROFOLATE CYCLO-LIGASE"/>
    <property type="match status" value="1"/>
</dbReference>
<dbReference type="GO" id="GO:0005739">
    <property type="term" value="C:mitochondrion"/>
    <property type="evidence" value="ECO:0007669"/>
    <property type="project" value="TreeGrafter"/>
</dbReference>
<dbReference type="OrthoDB" id="2015992at2759"/>
<comment type="catalytic activity">
    <reaction evidence="4 7">
        <text>(6S)-5-formyl-5,6,7,8-tetrahydrofolate + ATP = (6R)-5,10-methenyltetrahydrofolate + ADP + phosphate</text>
        <dbReference type="Rhea" id="RHEA:10488"/>
        <dbReference type="ChEBI" id="CHEBI:30616"/>
        <dbReference type="ChEBI" id="CHEBI:43474"/>
        <dbReference type="ChEBI" id="CHEBI:57455"/>
        <dbReference type="ChEBI" id="CHEBI:57457"/>
        <dbReference type="ChEBI" id="CHEBI:456216"/>
        <dbReference type="EC" id="6.3.3.2"/>
    </reaction>
</comment>
<dbReference type="NCBIfam" id="TIGR02727">
    <property type="entry name" value="MTHFS_bact"/>
    <property type="match status" value="1"/>
</dbReference>
<comment type="similarity">
    <text evidence="1 7">Belongs to the 5-formyltetrahydrofolate cyclo-ligase family.</text>
</comment>
<dbReference type="EMBL" id="BFAD01000005">
    <property type="protein sequence ID" value="GBE83785.1"/>
    <property type="molecule type" value="Genomic_DNA"/>
</dbReference>
<keyword evidence="8" id="KW-0436">Ligase</keyword>
<gene>
    <name evidence="8" type="ORF">SCP_0508410</name>
</gene>
<dbReference type="GO" id="GO:0009396">
    <property type="term" value="P:folic acid-containing compound biosynthetic process"/>
    <property type="evidence" value="ECO:0007669"/>
    <property type="project" value="TreeGrafter"/>
</dbReference>
<dbReference type="EC" id="6.3.3.2" evidence="5 7"/>
<name>A0A401GNI9_9APHY</name>
<dbReference type="GO" id="GO:0035999">
    <property type="term" value="P:tetrahydrofolate interconversion"/>
    <property type="evidence" value="ECO:0007669"/>
    <property type="project" value="TreeGrafter"/>
</dbReference>
<proteinExistence type="inferred from homology"/>
<keyword evidence="7" id="KW-0460">Magnesium</keyword>
<protein>
    <recommendedName>
        <fullName evidence="5 7">5-formyltetrahydrofolate cyclo-ligase</fullName>
        <ecNumber evidence="5 7">6.3.3.2</ecNumber>
    </recommendedName>
</protein>
<dbReference type="RefSeq" id="XP_027614698.1">
    <property type="nucleotide sequence ID" value="XM_027758897.1"/>
</dbReference>
<comment type="cofactor">
    <cofactor evidence="7">
        <name>Mg(2+)</name>
        <dbReference type="ChEBI" id="CHEBI:18420"/>
    </cofactor>
</comment>
<sequence length="218" mass="24386">MAAIQSQKKVLAKTMRTMLRSLSSSDIQQQSQVITERVLASPFFQTSQTISCYLSMPSGEVDTSALVSGILRAGKTLFVPKTDATQEGKMDFLRVHSEDDLRDFPPGIWGINEPGFEYLKKRRQNALDEASDPLDLILLPGLAFDRSLSRLGYGKGYYDRYISAYTATTNMRRKPLLVALALREQILVAERVPTALHDWKMDVIVGPDGFIRREDGPA</sequence>
<dbReference type="InterPro" id="IPR037171">
    <property type="entry name" value="NagB/RpiA_transferase-like"/>
</dbReference>
<dbReference type="SUPFAM" id="SSF100950">
    <property type="entry name" value="NagB/RpiA/CoA transferase-like"/>
    <property type="match status" value="1"/>
</dbReference>
<keyword evidence="9" id="KW-1185">Reference proteome</keyword>
<comment type="caution">
    <text evidence="8">The sequence shown here is derived from an EMBL/GenBank/DDBJ whole genome shotgun (WGS) entry which is preliminary data.</text>
</comment>
<dbReference type="GO" id="GO:0030272">
    <property type="term" value="F:5-formyltetrahydrofolate cyclo-ligase activity"/>
    <property type="evidence" value="ECO:0007669"/>
    <property type="project" value="UniProtKB-EC"/>
</dbReference>
<evidence type="ECO:0000256" key="7">
    <source>
        <dbReference type="RuleBase" id="RU361279"/>
    </source>
</evidence>
<accession>A0A401GNI9</accession>
<dbReference type="Proteomes" id="UP000287166">
    <property type="component" value="Unassembled WGS sequence"/>
</dbReference>
<dbReference type="PANTHER" id="PTHR23407:SF1">
    <property type="entry name" value="5-FORMYLTETRAHYDROFOLATE CYCLO-LIGASE"/>
    <property type="match status" value="1"/>
</dbReference>
<evidence type="ECO:0000313" key="9">
    <source>
        <dbReference type="Proteomes" id="UP000287166"/>
    </source>
</evidence>
<evidence type="ECO:0000256" key="3">
    <source>
        <dbReference type="ARBA" id="ARBA00022840"/>
    </source>
</evidence>
<dbReference type="STRING" id="139825.A0A401GNI9"/>
<dbReference type="InterPro" id="IPR002698">
    <property type="entry name" value="FTHF_cligase"/>
</dbReference>
<evidence type="ECO:0000313" key="8">
    <source>
        <dbReference type="EMBL" id="GBE83785.1"/>
    </source>
</evidence>
<evidence type="ECO:0000256" key="1">
    <source>
        <dbReference type="ARBA" id="ARBA00010638"/>
    </source>
</evidence>
<dbReference type="GO" id="GO:0046872">
    <property type="term" value="F:metal ion binding"/>
    <property type="evidence" value="ECO:0007669"/>
    <property type="project" value="UniProtKB-KW"/>
</dbReference>
<evidence type="ECO:0000256" key="4">
    <source>
        <dbReference type="ARBA" id="ARBA00036539"/>
    </source>
</evidence>
<keyword evidence="3 6" id="KW-0067">ATP-binding</keyword>
<organism evidence="8 9">
    <name type="scientific">Sparassis crispa</name>
    <dbReference type="NCBI Taxonomy" id="139825"/>
    <lineage>
        <taxon>Eukaryota</taxon>
        <taxon>Fungi</taxon>
        <taxon>Dikarya</taxon>
        <taxon>Basidiomycota</taxon>
        <taxon>Agaricomycotina</taxon>
        <taxon>Agaricomycetes</taxon>
        <taxon>Polyporales</taxon>
        <taxon>Sparassidaceae</taxon>
        <taxon>Sparassis</taxon>
    </lineage>
</organism>
<keyword evidence="7" id="KW-0479">Metal-binding</keyword>
<dbReference type="Gene3D" id="3.40.50.10420">
    <property type="entry name" value="NagB/RpiA/CoA transferase-like"/>
    <property type="match status" value="1"/>
</dbReference>
<feature type="binding site" evidence="6">
    <location>
        <begin position="150"/>
        <end position="158"/>
    </location>
    <ligand>
        <name>ATP</name>
        <dbReference type="ChEBI" id="CHEBI:30616"/>
    </ligand>
</feature>
<keyword evidence="2 6" id="KW-0547">Nucleotide-binding</keyword>
<dbReference type="InParanoid" id="A0A401GNI9"/>
<dbReference type="AlphaFoldDB" id="A0A401GNI9"/>
<evidence type="ECO:0000256" key="2">
    <source>
        <dbReference type="ARBA" id="ARBA00022741"/>
    </source>
</evidence>
<feature type="binding site" evidence="6">
    <location>
        <position position="60"/>
    </location>
    <ligand>
        <name>substrate</name>
    </ligand>
</feature>
<feature type="binding site" evidence="6">
    <location>
        <position position="54"/>
    </location>
    <ligand>
        <name>substrate</name>
    </ligand>
</feature>
<evidence type="ECO:0000256" key="6">
    <source>
        <dbReference type="PIRSR" id="PIRSR006806-1"/>
    </source>
</evidence>